<evidence type="ECO:0000259" key="1">
    <source>
        <dbReference type="Pfam" id="PF01979"/>
    </source>
</evidence>
<proteinExistence type="predicted"/>
<evidence type="ECO:0000313" key="2">
    <source>
        <dbReference type="EMBL" id="AIF07754.1"/>
    </source>
</evidence>
<protein>
    <submittedName>
        <fullName evidence="2">Amidohydrolase</fullName>
    </submittedName>
</protein>
<sequence>MILKNISLLYGNELQFINSTNILVSDNKFKKINSQVTRKDDNVIDCENLLLVPGFINAHTHIGDSIAKDLSINSDVDSKIHPMIGLKQKILRETPDKELIRFMRKSAQTMLKKGITTFVDFREGGIHGINLLKKALKDVPINAMILGRLEYYHTQKQIRQNTSMPEFLQNDLELLLENCDGIGISGANENSDNNLHIFSKSKKIVGIHAAETLSSYSISMKTNKKTEPKRALLAKPTFLVHMTNASKSDLLFAAKKTRGIIICPRANSALAEGIPDIELMLKMKCNLGIGTDNVMINSPDMFREMDYVWKVTMGIKKKRIDPKQILKMTTINPGKILNKKIGCIKENYFADCIFIDKKSIDLEPLNNVYASIVHRASQESIRAVMSRGKIVYGKI</sequence>
<reference evidence="2" key="1">
    <citation type="journal article" date="2014" name="Genome Biol. Evol.">
        <title>Pangenome evidence for extensive interdomain horizontal transfer affecting lineage core and shell genes in uncultured planktonic thaumarchaeota and euryarchaeota.</title>
        <authorList>
            <person name="Deschamps P."/>
            <person name="Zivanovic Y."/>
            <person name="Moreira D."/>
            <person name="Rodriguez-Valera F."/>
            <person name="Lopez-Garcia P."/>
        </authorList>
    </citation>
    <scope>NUCLEOTIDE SEQUENCE</scope>
</reference>
<dbReference type="Gene3D" id="3.20.20.140">
    <property type="entry name" value="Metal-dependent hydrolases"/>
    <property type="match status" value="1"/>
</dbReference>
<dbReference type="SUPFAM" id="SSF51556">
    <property type="entry name" value="Metallo-dependent hydrolases"/>
    <property type="match status" value="1"/>
</dbReference>
<dbReference type="InterPro" id="IPR032466">
    <property type="entry name" value="Metal_Hydrolase"/>
</dbReference>
<dbReference type="GO" id="GO:0016810">
    <property type="term" value="F:hydrolase activity, acting on carbon-nitrogen (but not peptide) bonds"/>
    <property type="evidence" value="ECO:0007669"/>
    <property type="project" value="InterPro"/>
</dbReference>
<feature type="domain" description="Amidohydrolase-related" evidence="1">
    <location>
        <begin position="51"/>
        <end position="391"/>
    </location>
</feature>
<dbReference type="AlphaFoldDB" id="A0A075GVJ0"/>
<dbReference type="EMBL" id="KF900812">
    <property type="protein sequence ID" value="AIF07754.1"/>
    <property type="molecule type" value="Genomic_DNA"/>
</dbReference>
<dbReference type="InterPro" id="IPR050287">
    <property type="entry name" value="MTA/SAH_deaminase"/>
</dbReference>
<dbReference type="Pfam" id="PF01979">
    <property type="entry name" value="Amidohydro_1"/>
    <property type="match status" value="1"/>
</dbReference>
<dbReference type="InterPro" id="IPR006680">
    <property type="entry name" value="Amidohydro-rel"/>
</dbReference>
<accession>A0A075GVJ0</accession>
<dbReference type="PANTHER" id="PTHR43794">
    <property type="entry name" value="AMINOHYDROLASE SSNA-RELATED"/>
    <property type="match status" value="1"/>
</dbReference>
<name>A0A075GVJ0_9ARCH</name>
<dbReference type="PANTHER" id="PTHR43794:SF5">
    <property type="entry name" value="CHLOROHYDROLASE FAMILY PROTEIN"/>
    <property type="match status" value="1"/>
</dbReference>
<dbReference type="SUPFAM" id="SSF51338">
    <property type="entry name" value="Composite domain of metallo-dependent hydrolases"/>
    <property type="match status" value="1"/>
</dbReference>
<organism evidence="2">
    <name type="scientific">uncultured marine thaumarchaeote KM3_24_H04</name>
    <dbReference type="NCBI Taxonomy" id="1456101"/>
    <lineage>
        <taxon>Archaea</taxon>
        <taxon>Nitrososphaerota</taxon>
        <taxon>environmental samples</taxon>
    </lineage>
</organism>
<dbReference type="Gene3D" id="2.30.40.10">
    <property type="entry name" value="Urease, subunit C, domain 1"/>
    <property type="match status" value="1"/>
</dbReference>
<dbReference type="NCBIfam" id="NF005552">
    <property type="entry name" value="PRK07213.1"/>
    <property type="match status" value="1"/>
</dbReference>
<dbReference type="InterPro" id="IPR011059">
    <property type="entry name" value="Metal-dep_hydrolase_composite"/>
</dbReference>
<keyword evidence="2" id="KW-0378">Hydrolase</keyword>